<keyword evidence="6 7" id="KW-0472">Membrane</keyword>
<keyword evidence="3" id="KW-1003">Cell membrane</keyword>
<name>A0A1G1ZGG4_9BACT</name>
<sequence length="122" mass="12996">MFENLLYWDFGLFLLRLAVAAVFLYHGAPKLKKYKAMSAGTGMPAPMVLGLGAAESLAALGLIFGAQVQASAFLLSAVMVGAIYYKKFKWGIPFSAPDKTGWEFDLILLAANLAILFTGGGA</sequence>
<feature type="transmembrane region" description="Helical" evidence="7">
    <location>
        <begin position="6"/>
        <end position="25"/>
    </location>
</feature>
<keyword evidence="5 7" id="KW-1133">Transmembrane helix</keyword>
<gene>
    <name evidence="8" type="ORF">A3B92_04020</name>
</gene>
<dbReference type="AlphaFoldDB" id="A0A1G1ZGG4"/>
<protein>
    <recommendedName>
        <fullName evidence="10">DoxX family protein</fullName>
    </recommendedName>
</protein>
<evidence type="ECO:0000256" key="4">
    <source>
        <dbReference type="ARBA" id="ARBA00022692"/>
    </source>
</evidence>
<evidence type="ECO:0000256" key="7">
    <source>
        <dbReference type="SAM" id="Phobius"/>
    </source>
</evidence>
<dbReference type="InterPro" id="IPR032808">
    <property type="entry name" value="DoxX"/>
</dbReference>
<organism evidence="8 9">
    <name type="scientific">Candidatus Harrisonbacteria bacterium RIFCSPHIGHO2_02_FULL_42_16</name>
    <dbReference type="NCBI Taxonomy" id="1798404"/>
    <lineage>
        <taxon>Bacteria</taxon>
        <taxon>Candidatus Harrisoniibacteriota</taxon>
    </lineage>
</organism>
<proteinExistence type="inferred from homology"/>
<dbReference type="GO" id="GO:0005886">
    <property type="term" value="C:plasma membrane"/>
    <property type="evidence" value="ECO:0007669"/>
    <property type="project" value="UniProtKB-SubCell"/>
</dbReference>
<dbReference type="EMBL" id="MHJG01000025">
    <property type="protein sequence ID" value="OGY63236.1"/>
    <property type="molecule type" value="Genomic_DNA"/>
</dbReference>
<evidence type="ECO:0000256" key="1">
    <source>
        <dbReference type="ARBA" id="ARBA00004651"/>
    </source>
</evidence>
<accession>A0A1G1ZGG4</accession>
<evidence type="ECO:0000313" key="8">
    <source>
        <dbReference type="EMBL" id="OGY63236.1"/>
    </source>
</evidence>
<dbReference type="InterPro" id="IPR051907">
    <property type="entry name" value="DoxX-like_oxidoreductase"/>
</dbReference>
<evidence type="ECO:0008006" key="10">
    <source>
        <dbReference type="Google" id="ProtNLM"/>
    </source>
</evidence>
<dbReference type="PANTHER" id="PTHR33452:SF1">
    <property type="entry name" value="INNER MEMBRANE PROTEIN YPHA-RELATED"/>
    <property type="match status" value="1"/>
</dbReference>
<evidence type="ECO:0000256" key="6">
    <source>
        <dbReference type="ARBA" id="ARBA00023136"/>
    </source>
</evidence>
<feature type="transmembrane region" description="Helical" evidence="7">
    <location>
        <begin position="45"/>
        <end position="64"/>
    </location>
</feature>
<dbReference type="Pfam" id="PF07681">
    <property type="entry name" value="DoxX"/>
    <property type="match status" value="1"/>
</dbReference>
<comment type="similarity">
    <text evidence="2">Belongs to the DoxX family.</text>
</comment>
<evidence type="ECO:0000256" key="5">
    <source>
        <dbReference type="ARBA" id="ARBA00022989"/>
    </source>
</evidence>
<dbReference type="PANTHER" id="PTHR33452">
    <property type="entry name" value="OXIDOREDUCTASE CATD-RELATED"/>
    <property type="match status" value="1"/>
</dbReference>
<evidence type="ECO:0000256" key="3">
    <source>
        <dbReference type="ARBA" id="ARBA00022475"/>
    </source>
</evidence>
<evidence type="ECO:0000313" key="9">
    <source>
        <dbReference type="Proteomes" id="UP000177960"/>
    </source>
</evidence>
<dbReference type="STRING" id="1798404.A3B92_04020"/>
<evidence type="ECO:0000256" key="2">
    <source>
        <dbReference type="ARBA" id="ARBA00006679"/>
    </source>
</evidence>
<dbReference type="Proteomes" id="UP000177960">
    <property type="component" value="Unassembled WGS sequence"/>
</dbReference>
<keyword evidence="4 7" id="KW-0812">Transmembrane</keyword>
<comment type="caution">
    <text evidence="8">The sequence shown here is derived from an EMBL/GenBank/DDBJ whole genome shotgun (WGS) entry which is preliminary data.</text>
</comment>
<reference evidence="8 9" key="1">
    <citation type="journal article" date="2016" name="Nat. Commun.">
        <title>Thousands of microbial genomes shed light on interconnected biogeochemical processes in an aquifer system.</title>
        <authorList>
            <person name="Anantharaman K."/>
            <person name="Brown C.T."/>
            <person name="Hug L.A."/>
            <person name="Sharon I."/>
            <person name="Castelle C.J."/>
            <person name="Probst A.J."/>
            <person name="Thomas B.C."/>
            <person name="Singh A."/>
            <person name="Wilkins M.J."/>
            <person name="Karaoz U."/>
            <person name="Brodie E.L."/>
            <person name="Williams K.H."/>
            <person name="Hubbard S.S."/>
            <person name="Banfield J.F."/>
        </authorList>
    </citation>
    <scope>NUCLEOTIDE SEQUENCE [LARGE SCALE GENOMIC DNA]</scope>
</reference>
<comment type="subcellular location">
    <subcellularLocation>
        <location evidence="1">Cell membrane</location>
        <topology evidence="1">Multi-pass membrane protein</topology>
    </subcellularLocation>
</comment>